<dbReference type="OrthoDB" id="9773456at2"/>
<keyword evidence="2" id="KW-1185">Reference proteome</keyword>
<evidence type="ECO:0000313" key="1">
    <source>
        <dbReference type="EMBL" id="AKH42149.1"/>
    </source>
</evidence>
<reference evidence="1" key="1">
    <citation type="submission" date="2015-05" db="EMBL/GenBank/DDBJ databases">
        <title>The complete genome of Altererythrobacter atlanticus strain 26DY36.</title>
        <authorList>
            <person name="Wu Y.-H."/>
            <person name="Cheng H."/>
            <person name="Wu X.-W."/>
        </authorList>
    </citation>
    <scope>NUCLEOTIDE SEQUENCE [LARGE SCALE GENOMIC DNA]</scope>
    <source>
        <strain evidence="1">26DY36</strain>
    </source>
</reference>
<organism evidence="1 2">
    <name type="scientific">Croceibacterium atlanticum</name>
    <dbReference type="NCBI Taxonomy" id="1267766"/>
    <lineage>
        <taxon>Bacteria</taxon>
        <taxon>Pseudomonadati</taxon>
        <taxon>Pseudomonadota</taxon>
        <taxon>Alphaproteobacteria</taxon>
        <taxon>Sphingomonadales</taxon>
        <taxon>Erythrobacteraceae</taxon>
        <taxon>Croceibacterium</taxon>
    </lineage>
</organism>
<dbReference type="AlphaFoldDB" id="A0A0F7KRD1"/>
<dbReference type="GO" id="GO:0009055">
    <property type="term" value="F:electron transfer activity"/>
    <property type="evidence" value="ECO:0007669"/>
    <property type="project" value="InterPro"/>
</dbReference>
<name>A0A0F7KRD1_9SPHN</name>
<dbReference type="GO" id="GO:0020037">
    <property type="term" value="F:heme binding"/>
    <property type="evidence" value="ECO:0007669"/>
    <property type="project" value="InterPro"/>
</dbReference>
<dbReference type="EMBL" id="CP011452">
    <property type="protein sequence ID" value="AKH42149.1"/>
    <property type="molecule type" value="Genomic_DNA"/>
</dbReference>
<sequence length="101" mass="10650">MTIDWKSLLLGALAMLVLLILIALLVILTGGYNVAATERHSPITAWRSTPRSATRCRGRGNDIAAPELTPAMVAAGAGEYKTMCAHCHDGVGERAIGGPHE</sequence>
<evidence type="ECO:0000313" key="2">
    <source>
        <dbReference type="Proteomes" id="UP000034392"/>
    </source>
</evidence>
<dbReference type="STRING" id="1267766.WYH_01102"/>
<dbReference type="Proteomes" id="UP000034392">
    <property type="component" value="Chromosome"/>
</dbReference>
<protein>
    <submittedName>
        <fullName evidence="1">Uncharacterized protein</fullName>
    </submittedName>
</protein>
<accession>A0A0F7KRD1</accession>
<dbReference type="InterPro" id="IPR036909">
    <property type="entry name" value="Cyt_c-like_dom_sf"/>
</dbReference>
<dbReference type="RefSeq" id="WP_053833412.1">
    <property type="nucleotide sequence ID" value="NZ_CP011452.2"/>
</dbReference>
<dbReference type="SUPFAM" id="SSF46626">
    <property type="entry name" value="Cytochrome c"/>
    <property type="match status" value="1"/>
</dbReference>
<dbReference type="KEGG" id="aay:WYH_01102"/>
<gene>
    <name evidence="1" type="ORF">WYH_01102</name>
</gene>
<dbReference type="PATRIC" id="fig|1267766.3.peg.1109"/>
<proteinExistence type="predicted"/>